<evidence type="ECO:0000313" key="2">
    <source>
        <dbReference type="Proteomes" id="UP001175228"/>
    </source>
</evidence>
<dbReference type="Gene3D" id="2.40.70.10">
    <property type="entry name" value="Acid Proteases"/>
    <property type="match status" value="1"/>
</dbReference>
<dbReference type="SUPFAM" id="SSF50630">
    <property type="entry name" value="Acid proteases"/>
    <property type="match status" value="1"/>
</dbReference>
<gene>
    <name evidence="1" type="ORF">EDD18DRAFT_1069257</name>
</gene>
<evidence type="ECO:0008006" key="3">
    <source>
        <dbReference type="Google" id="ProtNLM"/>
    </source>
</evidence>
<accession>A0AA39QCS5</accession>
<sequence>MYTSVNGILALTLWDSGSMSTAMSPHFADISRALVFNLIEPVTLQLGTVGSCSKINFSTMADLELAGSTYNEYVDVVNIDRYDLLMGTPFMHCHGVILDFERKCIIINGTDILVEVIPAVGKAHDARHHRLCHPLPPNGGN</sequence>
<dbReference type="EMBL" id="JAUEPU010000009">
    <property type="protein sequence ID" value="KAK0499324.1"/>
    <property type="molecule type" value="Genomic_DNA"/>
</dbReference>
<name>A0AA39QCS5_9AGAR</name>
<dbReference type="CDD" id="cd00303">
    <property type="entry name" value="retropepsin_like"/>
    <property type="match status" value="1"/>
</dbReference>
<reference evidence="1" key="1">
    <citation type="submission" date="2023-06" db="EMBL/GenBank/DDBJ databases">
        <authorList>
            <consortium name="Lawrence Berkeley National Laboratory"/>
            <person name="Ahrendt S."/>
            <person name="Sahu N."/>
            <person name="Indic B."/>
            <person name="Wong-Bajracharya J."/>
            <person name="Merenyi Z."/>
            <person name="Ke H.-M."/>
            <person name="Monk M."/>
            <person name="Kocsube S."/>
            <person name="Drula E."/>
            <person name="Lipzen A."/>
            <person name="Balint B."/>
            <person name="Henrissat B."/>
            <person name="Andreopoulos B."/>
            <person name="Martin F.M."/>
            <person name="Harder C.B."/>
            <person name="Rigling D."/>
            <person name="Ford K.L."/>
            <person name="Foster G.D."/>
            <person name="Pangilinan J."/>
            <person name="Papanicolaou A."/>
            <person name="Barry K."/>
            <person name="LaButti K."/>
            <person name="Viragh M."/>
            <person name="Koriabine M."/>
            <person name="Yan M."/>
            <person name="Riley R."/>
            <person name="Champramary S."/>
            <person name="Plett K.L."/>
            <person name="Tsai I.J."/>
            <person name="Slot J."/>
            <person name="Sipos G."/>
            <person name="Plett J."/>
            <person name="Nagy L.G."/>
            <person name="Grigoriev I.V."/>
        </authorList>
    </citation>
    <scope>NUCLEOTIDE SEQUENCE</scope>
    <source>
        <strain evidence="1">HWK02</strain>
    </source>
</reference>
<organism evidence="1 2">
    <name type="scientific">Armillaria luteobubalina</name>
    <dbReference type="NCBI Taxonomy" id="153913"/>
    <lineage>
        <taxon>Eukaryota</taxon>
        <taxon>Fungi</taxon>
        <taxon>Dikarya</taxon>
        <taxon>Basidiomycota</taxon>
        <taxon>Agaricomycotina</taxon>
        <taxon>Agaricomycetes</taxon>
        <taxon>Agaricomycetidae</taxon>
        <taxon>Agaricales</taxon>
        <taxon>Marasmiineae</taxon>
        <taxon>Physalacriaceae</taxon>
        <taxon>Armillaria</taxon>
    </lineage>
</organism>
<keyword evidence="2" id="KW-1185">Reference proteome</keyword>
<dbReference type="Proteomes" id="UP001175228">
    <property type="component" value="Unassembled WGS sequence"/>
</dbReference>
<protein>
    <recommendedName>
        <fullName evidence="3">Aspartic peptidase DDI1-type domain-containing protein</fullName>
    </recommendedName>
</protein>
<comment type="caution">
    <text evidence="1">The sequence shown here is derived from an EMBL/GenBank/DDBJ whole genome shotgun (WGS) entry which is preliminary data.</text>
</comment>
<dbReference type="AlphaFoldDB" id="A0AA39QCS5"/>
<proteinExistence type="predicted"/>
<evidence type="ECO:0000313" key="1">
    <source>
        <dbReference type="EMBL" id="KAK0499324.1"/>
    </source>
</evidence>
<dbReference type="InterPro" id="IPR021109">
    <property type="entry name" value="Peptidase_aspartic_dom_sf"/>
</dbReference>